<name>A0ABZ3FNY9_9ACTN</name>
<dbReference type="EMBL" id="CP154795">
    <property type="protein sequence ID" value="XAN06520.1"/>
    <property type="molecule type" value="Genomic_DNA"/>
</dbReference>
<proteinExistence type="predicted"/>
<gene>
    <name evidence="2" type="ORF">AADG42_04070</name>
</gene>
<dbReference type="PANTHER" id="PTHR34094:SF1">
    <property type="entry name" value="PROTEIN FAM185A"/>
    <property type="match status" value="1"/>
</dbReference>
<dbReference type="Pfam" id="PF13349">
    <property type="entry name" value="DUF4097"/>
    <property type="match status" value="1"/>
</dbReference>
<evidence type="ECO:0000313" key="3">
    <source>
        <dbReference type="Proteomes" id="UP001442841"/>
    </source>
</evidence>
<evidence type="ECO:0000313" key="2">
    <source>
        <dbReference type="EMBL" id="XAN06520.1"/>
    </source>
</evidence>
<protein>
    <submittedName>
        <fullName evidence="2">DUF4097 family beta strand repeat-containing protein</fullName>
    </submittedName>
</protein>
<dbReference type="PANTHER" id="PTHR34094">
    <property type="match status" value="1"/>
</dbReference>
<accession>A0ABZ3FNY9</accession>
<dbReference type="RefSeq" id="WP_425307949.1">
    <property type="nucleotide sequence ID" value="NZ_CP154795.1"/>
</dbReference>
<sequence>METPIRADDVRQLVLTLSGGDVVLSDSGGSHVEGTVDTETEPRVTHHGNLLKIQANRRNAVVRLAVPAGINIRLRSARADVVARVPLGDASVVTNSGDVRLGDVSGSVEVITDSGDIDIAAADGAYAQVRSGSGDVTLGRSRGRTEVRCASGDVTVASNHGQLLVKCGSGDVALGVPEGVRTWLDLKTWSGSVHVGLPEAEAPADGGEHASALLHSASGDIRVTGV</sequence>
<keyword evidence="3" id="KW-1185">Reference proteome</keyword>
<reference evidence="2 3" key="1">
    <citation type="submission" date="2024-04" db="EMBL/GenBank/DDBJ databases">
        <title>Isolation of an actinomycete strain from pig manure.</title>
        <authorList>
            <person name="Gong T."/>
            <person name="Yu Z."/>
            <person name="An M."/>
            <person name="Wei C."/>
            <person name="Yang W."/>
            <person name="Liu L."/>
        </authorList>
    </citation>
    <scope>NUCLEOTIDE SEQUENCE [LARGE SCALE GENOMIC DNA]</scope>
    <source>
        <strain evidence="2 3">ZF39</strain>
    </source>
</reference>
<dbReference type="InterPro" id="IPR025164">
    <property type="entry name" value="Toastrack_DUF4097"/>
</dbReference>
<dbReference type="Proteomes" id="UP001442841">
    <property type="component" value="Chromosome"/>
</dbReference>
<organism evidence="2 3">
    <name type="scientific">Ammonicoccus fulvus</name>
    <dbReference type="NCBI Taxonomy" id="3138240"/>
    <lineage>
        <taxon>Bacteria</taxon>
        <taxon>Bacillati</taxon>
        <taxon>Actinomycetota</taxon>
        <taxon>Actinomycetes</taxon>
        <taxon>Propionibacteriales</taxon>
        <taxon>Propionibacteriaceae</taxon>
        <taxon>Ammonicoccus</taxon>
    </lineage>
</organism>
<evidence type="ECO:0000259" key="1">
    <source>
        <dbReference type="Pfam" id="PF13349"/>
    </source>
</evidence>
<feature type="domain" description="DUF4097" evidence="1">
    <location>
        <begin position="71"/>
        <end position="221"/>
    </location>
</feature>